<sequence>MASKQATVLASALVIICLIVLSSGGVKCQTPSPSSSDCHFITANCETNADCDTICSAQGYSRGVCAEKTQCCCIIT</sequence>
<keyword evidence="2" id="KW-0929">Antimicrobial</keyword>
<keyword evidence="5" id="KW-1015">Disulfide bond</keyword>
<feature type="signal peptide" evidence="6">
    <location>
        <begin position="1"/>
        <end position="28"/>
    </location>
</feature>
<reference evidence="8" key="1">
    <citation type="submission" date="2013-09" db="EMBL/GenBank/DDBJ databases">
        <title>Corchorus olitorius genome sequencing.</title>
        <authorList>
            <person name="Alam M."/>
            <person name="Haque M.S."/>
            <person name="Islam M.S."/>
            <person name="Emdad E.M."/>
            <person name="Islam M.M."/>
            <person name="Ahmed B."/>
            <person name="Halim A."/>
            <person name="Hossen Q.M.M."/>
            <person name="Hossain M.Z."/>
            <person name="Ahmed R."/>
            <person name="Khan M.M."/>
            <person name="Islam R."/>
            <person name="Rashid M.M."/>
            <person name="Khan S.A."/>
            <person name="Rahman M.S."/>
            <person name="Alam M."/>
            <person name="Yahiya A.S."/>
            <person name="Khan M.S."/>
            <person name="Azam M.S."/>
            <person name="Haque T."/>
            <person name="Lashkar M.Z.H."/>
            <person name="Akhand A.I."/>
            <person name="Morshed G."/>
            <person name="Roy S."/>
            <person name="Uddin K.S."/>
            <person name="Rabeya T."/>
            <person name="Hossain A.S."/>
            <person name="Chowdhury A."/>
            <person name="Snigdha A.R."/>
            <person name="Mortoza M.S."/>
            <person name="Matin S.A."/>
            <person name="Hoque S.M.E."/>
            <person name="Islam M.K."/>
            <person name="Roy D.K."/>
            <person name="Haider R."/>
            <person name="Moosa M.M."/>
            <person name="Elias S.M."/>
            <person name="Hasan A.M."/>
            <person name="Jahan S."/>
            <person name="Shafiuddin M."/>
            <person name="Mahmood N."/>
            <person name="Shommy N.S."/>
        </authorList>
    </citation>
    <scope>NUCLEOTIDE SEQUENCE [LARGE SCALE GENOMIC DNA]</scope>
    <source>
        <strain evidence="8">cv. O-4</strain>
    </source>
</reference>
<dbReference type="OrthoDB" id="10316744at2759"/>
<keyword evidence="3" id="KW-0295">Fungicide</keyword>
<organism evidence="7 8">
    <name type="scientific">Corchorus olitorius</name>
    <dbReference type="NCBI Taxonomy" id="93759"/>
    <lineage>
        <taxon>Eukaryota</taxon>
        <taxon>Viridiplantae</taxon>
        <taxon>Streptophyta</taxon>
        <taxon>Embryophyta</taxon>
        <taxon>Tracheophyta</taxon>
        <taxon>Spermatophyta</taxon>
        <taxon>Magnoliopsida</taxon>
        <taxon>eudicotyledons</taxon>
        <taxon>Gunneridae</taxon>
        <taxon>Pentapetalae</taxon>
        <taxon>rosids</taxon>
        <taxon>malvids</taxon>
        <taxon>Malvales</taxon>
        <taxon>Malvaceae</taxon>
        <taxon>Grewioideae</taxon>
        <taxon>Apeibeae</taxon>
        <taxon>Corchorus</taxon>
    </lineage>
</organism>
<evidence type="ECO:0000256" key="2">
    <source>
        <dbReference type="ARBA" id="ARBA00022529"/>
    </source>
</evidence>
<dbReference type="InterPro" id="IPR010851">
    <property type="entry name" value="DEFL"/>
</dbReference>
<evidence type="ECO:0000256" key="1">
    <source>
        <dbReference type="ARBA" id="ARBA00006722"/>
    </source>
</evidence>
<accession>A0A1R3H8U9</accession>
<name>A0A1R3H8U9_9ROSI</name>
<evidence type="ECO:0000256" key="3">
    <source>
        <dbReference type="ARBA" id="ARBA00022577"/>
    </source>
</evidence>
<evidence type="ECO:0000313" key="7">
    <source>
        <dbReference type="EMBL" id="OMO66772.1"/>
    </source>
</evidence>
<dbReference type="AlphaFoldDB" id="A0A1R3H8U9"/>
<comment type="similarity">
    <text evidence="1">Belongs to the DEFL family.</text>
</comment>
<dbReference type="GO" id="GO:0050832">
    <property type="term" value="P:defense response to fungus"/>
    <property type="evidence" value="ECO:0007669"/>
    <property type="project" value="UniProtKB-KW"/>
</dbReference>
<evidence type="ECO:0000256" key="4">
    <source>
        <dbReference type="ARBA" id="ARBA00022821"/>
    </source>
</evidence>
<dbReference type="GO" id="GO:0031640">
    <property type="term" value="P:killing of cells of another organism"/>
    <property type="evidence" value="ECO:0007669"/>
    <property type="project" value="UniProtKB-KW"/>
</dbReference>
<comment type="caution">
    <text evidence="7">The sequence shown here is derived from an EMBL/GenBank/DDBJ whole genome shotgun (WGS) entry which is preliminary data.</text>
</comment>
<evidence type="ECO:0000313" key="8">
    <source>
        <dbReference type="Proteomes" id="UP000187203"/>
    </source>
</evidence>
<keyword evidence="6" id="KW-0732">Signal</keyword>
<dbReference type="Proteomes" id="UP000187203">
    <property type="component" value="Unassembled WGS sequence"/>
</dbReference>
<evidence type="ECO:0000256" key="5">
    <source>
        <dbReference type="ARBA" id="ARBA00023157"/>
    </source>
</evidence>
<gene>
    <name evidence="7" type="ORF">COLO4_30381</name>
</gene>
<protein>
    <submittedName>
        <fullName evidence="7">Uncharacterized protein</fullName>
    </submittedName>
</protein>
<keyword evidence="4" id="KW-0611">Plant defense</keyword>
<dbReference type="Pfam" id="PF25052">
    <property type="entry name" value="AtDEF-like"/>
    <property type="match status" value="1"/>
</dbReference>
<dbReference type="EMBL" id="AWUE01020724">
    <property type="protein sequence ID" value="OMO66772.1"/>
    <property type="molecule type" value="Genomic_DNA"/>
</dbReference>
<proteinExistence type="inferred from homology"/>
<evidence type="ECO:0000256" key="6">
    <source>
        <dbReference type="SAM" id="SignalP"/>
    </source>
</evidence>
<feature type="chain" id="PRO_5012842387" evidence="6">
    <location>
        <begin position="29"/>
        <end position="76"/>
    </location>
</feature>
<keyword evidence="8" id="KW-1185">Reference proteome</keyword>